<feature type="region of interest" description="Disordered" evidence="1">
    <location>
        <begin position="55"/>
        <end position="78"/>
    </location>
</feature>
<keyword evidence="4" id="KW-1185">Reference proteome</keyword>
<accession>A0A5C6XCU9</accession>
<name>A0A5C6XCU9_9DELT</name>
<organism evidence="3 4">
    <name type="scientific">Lujinxingia vulgaris</name>
    <dbReference type="NCBI Taxonomy" id="2600176"/>
    <lineage>
        <taxon>Bacteria</taxon>
        <taxon>Deltaproteobacteria</taxon>
        <taxon>Bradymonadales</taxon>
        <taxon>Lujinxingiaceae</taxon>
        <taxon>Lujinxingia</taxon>
    </lineage>
</organism>
<keyword evidence="2" id="KW-1133">Transmembrane helix</keyword>
<gene>
    <name evidence="3" type="ORF">FRC98_17470</name>
</gene>
<evidence type="ECO:0008006" key="5">
    <source>
        <dbReference type="Google" id="ProtNLM"/>
    </source>
</evidence>
<evidence type="ECO:0000313" key="3">
    <source>
        <dbReference type="EMBL" id="TXD34912.1"/>
    </source>
</evidence>
<sequence>MQRLWKVMIVVGVLGLSGCTTFVIEDGTGRRGQALESEKVCKDRCMARFHECKDRRTGRAGRGKGRRGKGASACAHEKNRCKARC</sequence>
<dbReference type="OrthoDB" id="9852481at2"/>
<keyword evidence="2" id="KW-0472">Membrane</keyword>
<dbReference type="Proteomes" id="UP000321412">
    <property type="component" value="Unassembled WGS sequence"/>
</dbReference>
<proteinExistence type="predicted"/>
<protein>
    <recommendedName>
        <fullName evidence="5">Lipoprotein</fullName>
    </recommendedName>
</protein>
<reference evidence="3 4" key="1">
    <citation type="submission" date="2019-08" db="EMBL/GenBank/DDBJ databases">
        <title>Bradymonadales sp. TMQ4.</title>
        <authorList>
            <person name="Liang Q."/>
        </authorList>
    </citation>
    <scope>NUCLEOTIDE SEQUENCE [LARGE SCALE GENOMIC DNA]</scope>
    <source>
        <strain evidence="3 4">TMQ4</strain>
    </source>
</reference>
<dbReference type="RefSeq" id="WP_146982719.1">
    <property type="nucleotide sequence ID" value="NZ_VOSM01000011.1"/>
</dbReference>
<dbReference type="EMBL" id="VOSM01000011">
    <property type="protein sequence ID" value="TXD34912.1"/>
    <property type="molecule type" value="Genomic_DNA"/>
</dbReference>
<feature type="compositionally biased region" description="Basic residues" evidence="1">
    <location>
        <begin position="58"/>
        <end position="69"/>
    </location>
</feature>
<dbReference type="PROSITE" id="PS51257">
    <property type="entry name" value="PROKAR_LIPOPROTEIN"/>
    <property type="match status" value="1"/>
</dbReference>
<keyword evidence="2" id="KW-0812">Transmembrane</keyword>
<evidence type="ECO:0000313" key="4">
    <source>
        <dbReference type="Proteomes" id="UP000321412"/>
    </source>
</evidence>
<dbReference type="AlphaFoldDB" id="A0A5C6XCU9"/>
<comment type="caution">
    <text evidence="3">The sequence shown here is derived from an EMBL/GenBank/DDBJ whole genome shotgun (WGS) entry which is preliminary data.</text>
</comment>
<evidence type="ECO:0000256" key="1">
    <source>
        <dbReference type="SAM" id="MobiDB-lite"/>
    </source>
</evidence>
<evidence type="ECO:0000256" key="2">
    <source>
        <dbReference type="SAM" id="Phobius"/>
    </source>
</evidence>
<feature type="transmembrane region" description="Helical" evidence="2">
    <location>
        <begin position="6"/>
        <end position="24"/>
    </location>
</feature>